<dbReference type="Gene3D" id="1.25.40.10">
    <property type="entry name" value="Tetratricopeptide repeat domain"/>
    <property type="match status" value="2"/>
</dbReference>
<dbReference type="GO" id="GO:0006397">
    <property type="term" value="P:mRNA processing"/>
    <property type="evidence" value="ECO:0007669"/>
    <property type="project" value="UniProtKB-KW"/>
</dbReference>
<evidence type="ECO:0000313" key="10">
    <source>
        <dbReference type="EMBL" id="KAF0757874.1"/>
    </source>
</evidence>
<evidence type="ECO:0000313" key="11">
    <source>
        <dbReference type="Proteomes" id="UP000478052"/>
    </source>
</evidence>
<dbReference type="InterPro" id="IPR011990">
    <property type="entry name" value="TPR-like_helical_dom_sf"/>
</dbReference>
<dbReference type="PROSITE" id="PS50102">
    <property type="entry name" value="RRM"/>
    <property type="match status" value="2"/>
</dbReference>
<evidence type="ECO:0000256" key="4">
    <source>
        <dbReference type="ARBA" id="ARBA00022884"/>
    </source>
</evidence>
<dbReference type="SMART" id="SM00386">
    <property type="entry name" value="HAT"/>
    <property type="match status" value="7"/>
</dbReference>
<comment type="caution">
    <text evidence="10">The sequence shown here is derived from an EMBL/GenBank/DDBJ whole genome shotgun (WGS) entry which is preliminary data.</text>
</comment>
<accession>A0A6G0YLA2</accession>
<dbReference type="SUPFAM" id="SSF48452">
    <property type="entry name" value="TPR-like"/>
    <property type="match status" value="1"/>
</dbReference>
<keyword evidence="2" id="KW-0507">mRNA processing</keyword>
<reference evidence="10 11" key="1">
    <citation type="submission" date="2019-08" db="EMBL/GenBank/DDBJ databases">
        <title>Whole genome of Aphis craccivora.</title>
        <authorList>
            <person name="Voronova N.V."/>
            <person name="Shulinski R.S."/>
            <person name="Bandarenka Y.V."/>
            <person name="Zhorov D.G."/>
            <person name="Warner D."/>
        </authorList>
    </citation>
    <scope>NUCLEOTIDE SEQUENCE [LARGE SCALE GENOMIC DNA]</scope>
    <source>
        <strain evidence="10">180601</strain>
        <tissue evidence="10">Whole Body</tissue>
    </source>
</reference>
<feature type="region of interest" description="Disordered" evidence="8">
    <location>
        <begin position="529"/>
        <end position="587"/>
    </location>
</feature>
<evidence type="ECO:0000256" key="3">
    <source>
        <dbReference type="ARBA" id="ARBA00022737"/>
    </source>
</evidence>
<dbReference type="PANTHER" id="PTHR17204">
    <property type="entry name" value="PRE-MRNA PROCESSING PROTEIN PRP39-RELATED"/>
    <property type="match status" value="1"/>
</dbReference>
<feature type="compositionally biased region" description="Basic and acidic residues" evidence="8">
    <location>
        <begin position="529"/>
        <end position="563"/>
    </location>
</feature>
<evidence type="ECO:0000259" key="9">
    <source>
        <dbReference type="PROSITE" id="PS50102"/>
    </source>
</evidence>
<organism evidence="10 11">
    <name type="scientific">Aphis craccivora</name>
    <name type="common">Cowpea aphid</name>
    <dbReference type="NCBI Taxonomy" id="307492"/>
    <lineage>
        <taxon>Eukaryota</taxon>
        <taxon>Metazoa</taxon>
        <taxon>Ecdysozoa</taxon>
        <taxon>Arthropoda</taxon>
        <taxon>Hexapoda</taxon>
        <taxon>Insecta</taxon>
        <taxon>Pterygota</taxon>
        <taxon>Neoptera</taxon>
        <taxon>Paraneoptera</taxon>
        <taxon>Hemiptera</taxon>
        <taxon>Sternorrhyncha</taxon>
        <taxon>Aphidomorpha</taxon>
        <taxon>Aphidoidea</taxon>
        <taxon>Aphididae</taxon>
        <taxon>Aphidini</taxon>
        <taxon>Aphis</taxon>
        <taxon>Aphis</taxon>
    </lineage>
</organism>
<feature type="compositionally biased region" description="Low complexity" evidence="8">
    <location>
        <begin position="1"/>
        <end position="14"/>
    </location>
</feature>
<evidence type="ECO:0000256" key="2">
    <source>
        <dbReference type="ARBA" id="ARBA00022664"/>
    </source>
</evidence>
<dbReference type="SUPFAM" id="SSF54928">
    <property type="entry name" value="RNA-binding domain, RBD"/>
    <property type="match status" value="1"/>
</dbReference>
<keyword evidence="11" id="KW-1185">Reference proteome</keyword>
<dbReference type="SMART" id="SM00360">
    <property type="entry name" value="RRM"/>
    <property type="match status" value="2"/>
</dbReference>
<feature type="region of interest" description="Disordered" evidence="8">
    <location>
        <begin position="800"/>
        <end position="853"/>
    </location>
</feature>
<dbReference type="SMART" id="SM00777">
    <property type="entry name" value="Mad3_BUB1_I"/>
    <property type="match status" value="1"/>
</dbReference>
<dbReference type="InterPro" id="IPR034218">
    <property type="entry name" value="SART3_RRM2"/>
</dbReference>
<dbReference type="Pfam" id="PF05391">
    <property type="entry name" value="Lsm_interact"/>
    <property type="match status" value="1"/>
</dbReference>
<feature type="domain" description="RRM" evidence="9">
    <location>
        <begin position="705"/>
        <end position="782"/>
    </location>
</feature>
<dbReference type="CDD" id="cd12392">
    <property type="entry name" value="RRM2_SART3"/>
    <property type="match status" value="1"/>
</dbReference>
<evidence type="ECO:0000256" key="5">
    <source>
        <dbReference type="ARBA" id="ARBA00023187"/>
    </source>
</evidence>
<dbReference type="Pfam" id="PF05843">
    <property type="entry name" value="Suf"/>
    <property type="match status" value="1"/>
</dbReference>
<evidence type="ECO:0000256" key="7">
    <source>
        <dbReference type="PROSITE-ProRule" id="PRU00176"/>
    </source>
</evidence>
<dbReference type="GO" id="GO:0008380">
    <property type="term" value="P:RNA splicing"/>
    <property type="evidence" value="ECO:0007669"/>
    <property type="project" value="UniProtKB-KW"/>
</dbReference>
<keyword evidence="3" id="KW-0677">Repeat</keyword>
<dbReference type="InterPro" id="IPR008847">
    <property type="entry name" value="Suf"/>
</dbReference>
<feature type="compositionally biased region" description="Polar residues" evidence="8">
    <location>
        <begin position="815"/>
        <end position="828"/>
    </location>
</feature>
<dbReference type="InterPro" id="IPR035979">
    <property type="entry name" value="RBD_domain_sf"/>
</dbReference>
<dbReference type="Pfam" id="PF00076">
    <property type="entry name" value="RRM_1"/>
    <property type="match status" value="2"/>
</dbReference>
<comment type="subcellular location">
    <subcellularLocation>
        <location evidence="1">Nucleus</location>
    </subcellularLocation>
</comment>
<dbReference type="OrthoDB" id="360390at2759"/>
<dbReference type="PANTHER" id="PTHR17204:SF25">
    <property type="entry name" value="RRM DOMAIN-CONTAINING PROTEIN"/>
    <property type="match status" value="1"/>
</dbReference>
<feature type="domain" description="RRM" evidence="9">
    <location>
        <begin position="612"/>
        <end position="687"/>
    </location>
</feature>
<dbReference type="InterPro" id="IPR003107">
    <property type="entry name" value="HAT"/>
</dbReference>
<dbReference type="InterPro" id="IPR008669">
    <property type="entry name" value="LSM_interact"/>
</dbReference>
<dbReference type="InterPro" id="IPR012677">
    <property type="entry name" value="Nucleotide-bd_a/b_plait_sf"/>
</dbReference>
<dbReference type="GO" id="GO:0005634">
    <property type="term" value="C:nucleus"/>
    <property type="evidence" value="ECO:0007669"/>
    <property type="project" value="UniProtKB-SubCell"/>
</dbReference>
<dbReference type="InterPro" id="IPR013212">
    <property type="entry name" value="Mad3/Bub1_I"/>
</dbReference>
<keyword evidence="5" id="KW-0508">mRNA splicing</keyword>
<gene>
    <name evidence="10" type="ORF">FWK35_00016129</name>
</gene>
<keyword evidence="4 7" id="KW-0694">RNA-binding</keyword>
<evidence type="ECO:0000256" key="8">
    <source>
        <dbReference type="SAM" id="MobiDB-lite"/>
    </source>
</evidence>
<evidence type="ECO:0000256" key="1">
    <source>
        <dbReference type="ARBA" id="ARBA00004123"/>
    </source>
</evidence>
<keyword evidence="6" id="KW-0539">Nucleus</keyword>
<evidence type="ECO:0000256" key="6">
    <source>
        <dbReference type="ARBA" id="ARBA00023242"/>
    </source>
</evidence>
<sequence>MDVDSNSSCSSSSDSNDEELEKFKQDELKKKIDLLENKIINNPSDYDAHVELIDVLHKANDLDQLRVARKRLNDKYPLSANLWLDWIKDEIAIVTTNEEKDNIIKLFQKAVQDYLSIDLWLEYVQFSIGCMSDTTGTDNIRKLMEHALTAGGLHVPNGNVLYEVYNEFEKLILISLKQGTDEKAINDQKRHINNLYRRQLSVPLFDMENTFVEYQQWLTTENLEIEKSTVDAYNKALSKLQQIQVFEDRLLSKEAKDRLDSYEEYIRWEKNPKEGGNKPSRIICLYERAIADIPLTPTLWADYIDYIVVTIKEANFILATCKRSVDNCTWSSDLWSTYLTQAEANNQSHEEITAIMEKALSSWFNSPAEYRSLYLSYIFYLRRRLNNTDAETKLKRIEDIRSMLEQSQNFLLESYGYFGDPNCELLLWWADFEAIITGDMERVRKIWNEILNAGLNQYSSYWMKYINIEIQFGDPKHVRKIFARALMTNTDLPETIGTEWIRYETLYGDLDTLLNCKEKYKTKMKQVQEAHNKDSKTENIIGTKEKEAKKRKWDERDSTKNYNEKSNGNFKVPYTKNDKQESDTSPVKKFKPTEINLDKGGRHLEVEGKENRSVFVSNLDFAVTELEVKDALSSVGHCEVLLVRDFKGRSKGFGYVLFEKPEMVAEALKKDRECVNNRPMFVSKCEPDKQSRSSGLRFTTELEKNKLFVKGLPFTCTKTDIENIFKPYGALKDVRVVTFRNGHSKGLAYVDFEDEVSAAQALLKTDNMVIKDRTISVALSRPPERKDPSEIKSYPPVAKFKSQASSLPLGRRSKLSLTPSVLQKKSIQTSSTSTDNKTPLSNDDFRKMLLGSK</sequence>
<dbReference type="GO" id="GO:0003723">
    <property type="term" value="F:RNA binding"/>
    <property type="evidence" value="ECO:0007669"/>
    <property type="project" value="UniProtKB-UniRule"/>
</dbReference>
<dbReference type="Gene3D" id="3.30.70.330">
    <property type="match status" value="2"/>
</dbReference>
<dbReference type="EMBL" id="VUJU01003444">
    <property type="protein sequence ID" value="KAF0757874.1"/>
    <property type="molecule type" value="Genomic_DNA"/>
</dbReference>
<dbReference type="InterPro" id="IPR000504">
    <property type="entry name" value="RRM_dom"/>
</dbReference>
<proteinExistence type="predicted"/>
<feature type="region of interest" description="Disordered" evidence="8">
    <location>
        <begin position="1"/>
        <end position="21"/>
    </location>
</feature>
<dbReference type="AlphaFoldDB" id="A0A6G0YLA2"/>
<protein>
    <submittedName>
        <fullName evidence="10">Squamous cell carcinoma antigen recognized by T-cells 3-like</fullName>
    </submittedName>
</protein>
<dbReference type="Proteomes" id="UP000478052">
    <property type="component" value="Unassembled WGS sequence"/>
</dbReference>
<name>A0A6G0YLA2_APHCR</name>